<gene>
    <name evidence="3" type="ORF">RSOLAG1IB_03077</name>
</gene>
<dbReference type="OrthoDB" id="5973539at2759"/>
<protein>
    <submittedName>
        <fullName evidence="3">Phosphatidylserine decarboxylase</fullName>
        <ecNumber evidence="3">4.1.1.65</ecNumber>
    </submittedName>
</protein>
<reference evidence="3 4" key="1">
    <citation type="submission" date="2014-11" db="EMBL/GenBank/DDBJ databases">
        <authorList>
            <person name="Wibberg Daniel"/>
        </authorList>
    </citation>
    <scope>NUCLEOTIDE SEQUENCE [LARGE SCALE GENOMIC DNA]</scope>
    <source>
        <strain evidence="3">Rhizoctonia solani AG1-IB 7/3/14</strain>
    </source>
</reference>
<dbReference type="GO" id="GO:0004609">
    <property type="term" value="F:phosphatidylserine decarboxylase activity"/>
    <property type="evidence" value="ECO:0007669"/>
    <property type="project" value="UniProtKB-EC"/>
</dbReference>
<evidence type="ECO:0000313" key="4">
    <source>
        <dbReference type="Proteomes" id="UP000059188"/>
    </source>
</evidence>
<sequence>MGNYVMNRKTKEKKFEDMPIYVRIGMHLLFNQSYLSQTLLGEKRVDKLLKDQSIKQGQIYDRQDPAVVQPHIQSFVETYEIDTSQLLQPDLNAYKTFNQFFARRLKPGARPIDAPQDPAVITSVADCRLTVWNNVATATKVWVKGKHFSIHELLGDAKLAEDKFGTNPSLAIFRLAPADYHRFHSPCAGAFSTPTSHGSKYYTVNPQAVNTELDVFTANRRDVRIIESNVPSVSGLATPVGFVAIGALLVGSIGWTDRSEGHRAEKGDDVGWFQYGRSTVIIVFPGDRIKWDEDLVGANCTPHYSYHLNIHININFNNENVVSTSPWCPRIRS</sequence>
<dbReference type="Pfam" id="PF02666">
    <property type="entry name" value="PS_Dcarbxylase"/>
    <property type="match status" value="1"/>
</dbReference>
<dbReference type="STRING" id="1108050.A0A0B7FK12"/>
<keyword evidence="2 3" id="KW-0456">Lyase</keyword>
<evidence type="ECO:0000313" key="3">
    <source>
        <dbReference type="EMBL" id="CEL58331.1"/>
    </source>
</evidence>
<evidence type="ECO:0000256" key="1">
    <source>
        <dbReference type="ARBA" id="ARBA00022793"/>
    </source>
</evidence>
<dbReference type="PANTHER" id="PTHR10067">
    <property type="entry name" value="PHOSPHATIDYLSERINE DECARBOXYLASE"/>
    <property type="match status" value="1"/>
</dbReference>
<dbReference type="GO" id="GO:0008654">
    <property type="term" value="P:phospholipid biosynthetic process"/>
    <property type="evidence" value="ECO:0007669"/>
    <property type="project" value="InterPro"/>
</dbReference>
<organism evidence="3 4">
    <name type="scientific">Thanatephorus cucumeris (strain AG1-IB / isolate 7/3/14)</name>
    <name type="common">Lettuce bottom rot fungus</name>
    <name type="synonym">Rhizoctonia solani</name>
    <dbReference type="NCBI Taxonomy" id="1108050"/>
    <lineage>
        <taxon>Eukaryota</taxon>
        <taxon>Fungi</taxon>
        <taxon>Dikarya</taxon>
        <taxon>Basidiomycota</taxon>
        <taxon>Agaricomycotina</taxon>
        <taxon>Agaricomycetes</taxon>
        <taxon>Cantharellales</taxon>
        <taxon>Ceratobasidiaceae</taxon>
        <taxon>Rhizoctonia</taxon>
        <taxon>Rhizoctonia solani AG-1</taxon>
    </lineage>
</organism>
<dbReference type="PANTHER" id="PTHR10067:SF17">
    <property type="entry name" value="PHOSPHATIDYLSERINE DECARBOXYLASE PROENZYME 2"/>
    <property type="match status" value="1"/>
</dbReference>
<dbReference type="InterPro" id="IPR003817">
    <property type="entry name" value="PS_Dcarbxylase"/>
</dbReference>
<accession>A0A0B7FK12</accession>
<dbReference type="EC" id="4.1.1.65" evidence="3"/>
<dbReference type="AlphaFoldDB" id="A0A0B7FK12"/>
<evidence type="ECO:0000256" key="2">
    <source>
        <dbReference type="ARBA" id="ARBA00023239"/>
    </source>
</evidence>
<proteinExistence type="predicted"/>
<name>A0A0B7FK12_THACB</name>
<keyword evidence="4" id="KW-1185">Reference proteome</keyword>
<dbReference type="Proteomes" id="UP000059188">
    <property type="component" value="Unassembled WGS sequence"/>
</dbReference>
<keyword evidence="1" id="KW-0210">Decarboxylase</keyword>
<dbReference type="EMBL" id="LN679102">
    <property type="protein sequence ID" value="CEL58331.1"/>
    <property type="molecule type" value="Genomic_DNA"/>
</dbReference>